<evidence type="ECO:0000313" key="3">
    <source>
        <dbReference type="EMBL" id="RLQ22650.1"/>
    </source>
</evidence>
<feature type="region of interest" description="Disordered" evidence="1">
    <location>
        <begin position="131"/>
        <end position="186"/>
    </location>
</feature>
<organism evidence="3 4">
    <name type="scientific">Seongchinamella sediminis</name>
    <dbReference type="NCBI Taxonomy" id="2283635"/>
    <lineage>
        <taxon>Bacteria</taxon>
        <taxon>Pseudomonadati</taxon>
        <taxon>Pseudomonadota</taxon>
        <taxon>Gammaproteobacteria</taxon>
        <taxon>Cellvibrionales</taxon>
        <taxon>Halieaceae</taxon>
        <taxon>Seongchinamella</taxon>
    </lineage>
</organism>
<proteinExistence type="predicted"/>
<dbReference type="AlphaFoldDB" id="A0A3L7E1T1"/>
<gene>
    <name evidence="3" type="ORF">DWB85_06615</name>
</gene>
<dbReference type="Proteomes" id="UP000265509">
    <property type="component" value="Unassembled WGS sequence"/>
</dbReference>
<comment type="caution">
    <text evidence="3">The sequence shown here is derived from an EMBL/GenBank/DDBJ whole genome shotgun (WGS) entry which is preliminary data.</text>
</comment>
<protein>
    <submittedName>
        <fullName evidence="3">DUF4124 domain-containing protein</fullName>
    </submittedName>
</protein>
<sequence>MLFAWSIISCEVTEVLRCMKRLIPMLLFAVATAQAQTVYRTVDESGAVSFSDTPPAGEQEVEELSLEVPPAQDPEAYTQRLEDMRQTTDRMAEDRRAREKHRVEMREIAAREAASRPAAQPDLVDHYSSSWSGTGGYYYPPGRPPWRPGYRPRPEPPMHRPPVQVPPAPGHPLEGNSQLMRPILPR</sequence>
<evidence type="ECO:0000256" key="1">
    <source>
        <dbReference type="SAM" id="MobiDB-lite"/>
    </source>
</evidence>
<feature type="domain" description="DUF4124" evidence="2">
    <location>
        <begin position="26"/>
        <end position="76"/>
    </location>
</feature>
<reference evidence="3 4" key="1">
    <citation type="submission" date="2018-07" db="EMBL/GenBank/DDBJ databases">
        <title>Halioglobus sp. genome submission.</title>
        <authorList>
            <person name="Ye M.-Q."/>
            <person name="Du Z.-J."/>
        </authorList>
    </citation>
    <scope>NUCLEOTIDE SEQUENCE [LARGE SCALE GENOMIC DNA]</scope>
    <source>
        <strain evidence="3 4">U0301</strain>
    </source>
</reference>
<dbReference type="Pfam" id="PF13511">
    <property type="entry name" value="DUF4124"/>
    <property type="match status" value="1"/>
</dbReference>
<accession>A0A3L7E1T1</accession>
<keyword evidence="4" id="KW-1185">Reference proteome</keyword>
<feature type="compositionally biased region" description="Pro residues" evidence="1">
    <location>
        <begin position="159"/>
        <end position="170"/>
    </location>
</feature>
<dbReference type="EMBL" id="QRAN01000005">
    <property type="protein sequence ID" value="RLQ22650.1"/>
    <property type="molecule type" value="Genomic_DNA"/>
</dbReference>
<evidence type="ECO:0000259" key="2">
    <source>
        <dbReference type="Pfam" id="PF13511"/>
    </source>
</evidence>
<name>A0A3L7E1T1_9GAMM</name>
<dbReference type="InterPro" id="IPR025392">
    <property type="entry name" value="DUF4124"/>
</dbReference>
<evidence type="ECO:0000313" key="4">
    <source>
        <dbReference type="Proteomes" id="UP000265509"/>
    </source>
</evidence>